<name>R7YFK7_9ACTN</name>
<reference evidence="2 3" key="1">
    <citation type="journal article" date="2013" name="Genome Announc.">
        <title>Draft Genome Sequence of a Benzothiophene-Desulfurizing Bacterium, Gordona terrae Strain C-6.</title>
        <authorList>
            <person name="Wang W."/>
            <person name="Ma T."/>
            <person name="Ren Y."/>
            <person name="Li G."/>
        </authorList>
    </citation>
    <scope>NUCLEOTIDE SEQUENCE [LARGE SCALE GENOMIC DNA]</scope>
    <source>
        <strain evidence="2 3">C-6</strain>
    </source>
</reference>
<accession>R7YFK7</accession>
<keyword evidence="2" id="KW-0255">Endonuclease</keyword>
<organism evidence="2 3">
    <name type="scientific">Gordonia terrae C-6</name>
    <dbReference type="NCBI Taxonomy" id="1316928"/>
    <lineage>
        <taxon>Bacteria</taxon>
        <taxon>Bacillati</taxon>
        <taxon>Actinomycetota</taxon>
        <taxon>Actinomycetes</taxon>
        <taxon>Mycobacteriales</taxon>
        <taxon>Gordoniaceae</taxon>
        <taxon>Gordonia</taxon>
    </lineage>
</organism>
<dbReference type="AlphaFoldDB" id="R7YFK7"/>
<keyword evidence="2" id="KW-0540">Nuclease</keyword>
<dbReference type="EMBL" id="AQPW01000002">
    <property type="protein sequence ID" value="EON34589.1"/>
    <property type="molecule type" value="Genomic_DNA"/>
</dbReference>
<protein>
    <submittedName>
        <fullName evidence="2">HNH endonuclease</fullName>
    </submittedName>
</protein>
<evidence type="ECO:0000313" key="3">
    <source>
        <dbReference type="Proteomes" id="UP000013569"/>
    </source>
</evidence>
<gene>
    <name evidence="2" type="ORF">GTC6_03240</name>
</gene>
<dbReference type="GO" id="GO:0004519">
    <property type="term" value="F:endonuclease activity"/>
    <property type="evidence" value="ECO:0007669"/>
    <property type="project" value="UniProtKB-KW"/>
</dbReference>
<keyword evidence="2" id="KW-0378">Hydrolase</keyword>
<dbReference type="Proteomes" id="UP000013569">
    <property type="component" value="Unassembled WGS sequence"/>
</dbReference>
<dbReference type="PATRIC" id="fig|1316928.3.peg.658"/>
<evidence type="ECO:0000313" key="2">
    <source>
        <dbReference type="EMBL" id="EON34589.1"/>
    </source>
</evidence>
<comment type="caution">
    <text evidence="2">The sequence shown here is derived from an EMBL/GenBank/DDBJ whole genome shotgun (WGS) entry which is preliminary data.</text>
</comment>
<sequence length="36" mass="4218">MGFDRHPWLVPPASIDPQRRPLPAYNRRTMRLDDAA</sequence>
<proteinExistence type="predicted"/>
<evidence type="ECO:0000256" key="1">
    <source>
        <dbReference type="SAM" id="MobiDB-lite"/>
    </source>
</evidence>
<feature type="region of interest" description="Disordered" evidence="1">
    <location>
        <begin position="1"/>
        <end position="36"/>
    </location>
</feature>